<dbReference type="Proteomes" id="UP000041254">
    <property type="component" value="Unassembled WGS sequence"/>
</dbReference>
<protein>
    <submittedName>
        <fullName evidence="2">Uncharacterized protein</fullName>
    </submittedName>
</protein>
<name>A0A0G4GY44_VITBC</name>
<sequence length="379" mass="41460">MLSQSSQSGDVAGVTRLESDSILADWNYAAHREAELTRRESDAKRWESEGDLFQVSFTNGAPADGGKTAAQATADKKKIKKQYAKRRGLLKLSFPKLGKGSRTPPQSMEAPRVDTEADLNAALIKLEAKMREGEELSRVVVHSGSHPPPRPPGRPKKGGLKAMASWATGLGSFKPKPKKKSGAMLRSEMMRIAMEGIPDNAPKGNGILPRRNRKTFSEVSGWSQVDPQDLEGRIKQAHKQAEDIVARARERAKQLMAAAKEEAAAEAHEMKLSLEKDLDREKSELSARESADTEDTIPTAEGETPAGLQERVDEIFEALRQRDAVKDGCKLCTRHVLAVDMCLSQEATSTLIRERLARESAAPKVSVATQTGERSGLFL</sequence>
<feature type="region of interest" description="Disordered" evidence="1">
    <location>
        <begin position="195"/>
        <end position="224"/>
    </location>
</feature>
<proteinExistence type="predicted"/>
<accession>A0A0G4GY44</accession>
<feature type="compositionally biased region" description="Basic and acidic residues" evidence="1">
    <location>
        <begin position="272"/>
        <end position="291"/>
    </location>
</feature>
<dbReference type="Gene3D" id="1.20.5.2950">
    <property type="match status" value="1"/>
</dbReference>
<dbReference type="InParanoid" id="A0A0G4GY44"/>
<feature type="region of interest" description="Disordered" evidence="1">
    <location>
        <begin position="94"/>
        <end position="114"/>
    </location>
</feature>
<dbReference type="EMBL" id="CDMY01000869">
    <property type="protein sequence ID" value="CEM35963.1"/>
    <property type="molecule type" value="Genomic_DNA"/>
</dbReference>
<evidence type="ECO:0000256" key="1">
    <source>
        <dbReference type="SAM" id="MobiDB-lite"/>
    </source>
</evidence>
<keyword evidence="3" id="KW-1185">Reference proteome</keyword>
<reference evidence="2 3" key="1">
    <citation type="submission" date="2014-11" db="EMBL/GenBank/DDBJ databases">
        <authorList>
            <person name="Zhu J."/>
            <person name="Qi W."/>
            <person name="Song R."/>
        </authorList>
    </citation>
    <scope>NUCLEOTIDE SEQUENCE [LARGE SCALE GENOMIC DNA]</scope>
</reference>
<gene>
    <name evidence="2" type="ORF">Vbra_19040</name>
</gene>
<evidence type="ECO:0000313" key="3">
    <source>
        <dbReference type="Proteomes" id="UP000041254"/>
    </source>
</evidence>
<dbReference type="AlphaFoldDB" id="A0A0G4GY44"/>
<dbReference type="VEuPathDB" id="CryptoDB:Vbra_19040"/>
<feature type="region of interest" description="Disordered" evidence="1">
    <location>
        <begin position="137"/>
        <end position="160"/>
    </location>
</feature>
<feature type="region of interest" description="Disordered" evidence="1">
    <location>
        <begin position="272"/>
        <end position="309"/>
    </location>
</feature>
<organism evidence="2 3">
    <name type="scientific">Vitrella brassicaformis (strain CCMP3155)</name>
    <dbReference type="NCBI Taxonomy" id="1169540"/>
    <lineage>
        <taxon>Eukaryota</taxon>
        <taxon>Sar</taxon>
        <taxon>Alveolata</taxon>
        <taxon>Colpodellida</taxon>
        <taxon>Vitrellaceae</taxon>
        <taxon>Vitrella</taxon>
    </lineage>
</organism>
<evidence type="ECO:0000313" key="2">
    <source>
        <dbReference type="EMBL" id="CEM35963.1"/>
    </source>
</evidence>